<accession>A0ABY4R131</accession>
<feature type="transmembrane region" description="Helical" evidence="1">
    <location>
        <begin position="12"/>
        <end position="33"/>
    </location>
</feature>
<dbReference type="EMBL" id="CP097332">
    <property type="protein sequence ID" value="UQX88956.1"/>
    <property type="molecule type" value="Genomic_DNA"/>
</dbReference>
<keyword evidence="1" id="KW-0472">Membrane</keyword>
<reference evidence="2" key="1">
    <citation type="journal article" date="2018" name="Int. J. Syst. Evol. Microbiol.">
        <title>Jatrophihabitans telluris sp. nov., isolated from sediment soil of lava forest wetlands and the emended description of the genus Jatrophihabitans.</title>
        <authorList>
            <person name="Lee K.C."/>
            <person name="Suh M.K."/>
            <person name="Eom M.K."/>
            <person name="Kim K.K."/>
            <person name="Kim J.S."/>
            <person name="Kim D.S."/>
            <person name="Ko S.H."/>
            <person name="Shin Y.K."/>
            <person name="Lee J.S."/>
        </authorList>
    </citation>
    <scope>NUCLEOTIDE SEQUENCE</scope>
    <source>
        <strain evidence="2">N237</strain>
    </source>
</reference>
<dbReference type="Proteomes" id="UP001056336">
    <property type="component" value="Chromosome"/>
</dbReference>
<reference evidence="2" key="2">
    <citation type="submission" date="2022-05" db="EMBL/GenBank/DDBJ databases">
        <authorList>
            <person name="Kim J.-S."/>
            <person name="Lee K."/>
            <person name="Suh M."/>
            <person name="Eom M."/>
            <person name="Kim J.-S."/>
            <person name="Kim D.-S."/>
            <person name="Ko S.-H."/>
            <person name="Shin Y."/>
            <person name="Lee J.-S."/>
        </authorList>
    </citation>
    <scope>NUCLEOTIDE SEQUENCE</scope>
    <source>
        <strain evidence="2">N237</strain>
    </source>
</reference>
<evidence type="ECO:0000313" key="3">
    <source>
        <dbReference type="Proteomes" id="UP001056336"/>
    </source>
</evidence>
<gene>
    <name evidence="2" type="ORF">M6D93_02905</name>
</gene>
<keyword evidence="3" id="KW-1185">Reference proteome</keyword>
<organism evidence="2 3">
    <name type="scientific">Jatrophihabitans telluris</name>
    <dbReference type="NCBI Taxonomy" id="2038343"/>
    <lineage>
        <taxon>Bacteria</taxon>
        <taxon>Bacillati</taxon>
        <taxon>Actinomycetota</taxon>
        <taxon>Actinomycetes</taxon>
        <taxon>Jatrophihabitantales</taxon>
        <taxon>Jatrophihabitantaceae</taxon>
        <taxon>Jatrophihabitans</taxon>
    </lineage>
</organism>
<protein>
    <submittedName>
        <fullName evidence="2">Uncharacterized protein</fullName>
    </submittedName>
</protein>
<keyword evidence="1" id="KW-0812">Transmembrane</keyword>
<keyword evidence="1" id="KW-1133">Transmembrane helix</keyword>
<feature type="transmembrane region" description="Helical" evidence="1">
    <location>
        <begin position="45"/>
        <end position="69"/>
    </location>
</feature>
<proteinExistence type="predicted"/>
<name>A0ABY4R131_9ACTN</name>
<dbReference type="RefSeq" id="WP_249772852.1">
    <property type="nucleotide sequence ID" value="NZ_CP097332.1"/>
</dbReference>
<evidence type="ECO:0000256" key="1">
    <source>
        <dbReference type="SAM" id="Phobius"/>
    </source>
</evidence>
<sequence>MSPELRRLNVRLNKVTGVLTGSGVGMAIIAMTTKGEITHWRGLPILNVCFLLCLATNAVALVWFLIAWYEANAQEKSDRNQLPNR</sequence>
<evidence type="ECO:0000313" key="2">
    <source>
        <dbReference type="EMBL" id="UQX88956.1"/>
    </source>
</evidence>